<name>A0A9X5BJR0_9FIRM</name>
<keyword evidence="2" id="KW-0489">Methyltransferase</keyword>
<dbReference type="InterPro" id="IPR029063">
    <property type="entry name" value="SAM-dependent_MTases_sf"/>
</dbReference>
<proteinExistence type="predicted"/>
<protein>
    <submittedName>
        <fullName evidence="2">Class I SAM-dependent methyltransferase</fullName>
    </submittedName>
</protein>
<dbReference type="Pfam" id="PF08241">
    <property type="entry name" value="Methyltransf_11"/>
    <property type="match status" value="1"/>
</dbReference>
<dbReference type="GO" id="GO:0032259">
    <property type="term" value="P:methylation"/>
    <property type="evidence" value="ECO:0007669"/>
    <property type="project" value="UniProtKB-KW"/>
</dbReference>
<reference evidence="2" key="1">
    <citation type="submission" date="2018-09" db="EMBL/GenBank/DDBJ databases">
        <title>Murine metabolic-syndrome-specific gut microbial biobank.</title>
        <authorList>
            <person name="Liu C."/>
        </authorList>
    </citation>
    <scope>NUCLEOTIDE SEQUENCE</scope>
    <source>
        <strain evidence="2">D42-62</strain>
    </source>
</reference>
<dbReference type="GO" id="GO:0008168">
    <property type="term" value="F:methyltransferase activity"/>
    <property type="evidence" value="ECO:0007669"/>
    <property type="project" value="UniProtKB-KW"/>
</dbReference>
<dbReference type="InterPro" id="IPR013216">
    <property type="entry name" value="Methyltransf_11"/>
</dbReference>
<evidence type="ECO:0000313" key="2">
    <source>
        <dbReference type="EMBL" id="NBJ94979.1"/>
    </source>
</evidence>
<sequence length="161" mass="18544">MHILDAGCGSGRDAKAFLRAGYQVTALDASREICKEAEKLIKQEVICISFEELQFQQEFDGIWACASLLHVSYEEISGVLKRLWTALKKDGILYASFKYGRGMRVDKGRMFYDYEETAIKNLMVDNCFLLEDIFVTQDVCKSREKEQWVNVLAKKRESESF</sequence>
<dbReference type="PANTHER" id="PTHR43861">
    <property type="entry name" value="TRANS-ACONITATE 2-METHYLTRANSFERASE-RELATED"/>
    <property type="match status" value="1"/>
</dbReference>
<evidence type="ECO:0000313" key="3">
    <source>
        <dbReference type="Proteomes" id="UP001154420"/>
    </source>
</evidence>
<keyword evidence="3" id="KW-1185">Reference proteome</keyword>
<dbReference type="CDD" id="cd02440">
    <property type="entry name" value="AdoMet_MTases"/>
    <property type="match status" value="1"/>
</dbReference>
<evidence type="ECO:0000259" key="1">
    <source>
        <dbReference type="Pfam" id="PF08241"/>
    </source>
</evidence>
<feature type="domain" description="Methyltransferase type 11" evidence="1">
    <location>
        <begin position="4"/>
        <end position="94"/>
    </location>
</feature>
<dbReference type="SUPFAM" id="SSF53335">
    <property type="entry name" value="S-adenosyl-L-methionine-dependent methyltransferases"/>
    <property type="match status" value="1"/>
</dbReference>
<gene>
    <name evidence="2" type="ORF">D5281_21010</name>
</gene>
<keyword evidence="2" id="KW-0808">Transferase</keyword>
<comment type="caution">
    <text evidence="2">The sequence shown here is derived from an EMBL/GenBank/DDBJ whole genome shotgun (WGS) entry which is preliminary data.</text>
</comment>
<dbReference type="AlphaFoldDB" id="A0A9X5BJR0"/>
<accession>A0A9X5BJR0</accession>
<organism evidence="2 3">
    <name type="scientific">Parablautia muri</name>
    <dbReference type="NCBI Taxonomy" id="2320879"/>
    <lineage>
        <taxon>Bacteria</taxon>
        <taxon>Bacillati</taxon>
        <taxon>Bacillota</taxon>
        <taxon>Clostridia</taxon>
        <taxon>Lachnospirales</taxon>
        <taxon>Lachnospiraceae</taxon>
        <taxon>Parablautia</taxon>
    </lineage>
</organism>
<dbReference type="PANTHER" id="PTHR43861:SF1">
    <property type="entry name" value="TRANS-ACONITATE 2-METHYLTRANSFERASE"/>
    <property type="match status" value="1"/>
</dbReference>
<dbReference type="Proteomes" id="UP001154420">
    <property type="component" value="Unassembled WGS sequence"/>
</dbReference>
<dbReference type="EMBL" id="QZDT01000059">
    <property type="protein sequence ID" value="NBJ94979.1"/>
    <property type="molecule type" value="Genomic_DNA"/>
</dbReference>
<dbReference type="Gene3D" id="3.40.50.150">
    <property type="entry name" value="Vaccinia Virus protein VP39"/>
    <property type="match status" value="1"/>
</dbReference>